<gene>
    <name evidence="2" type="ORF">BDZ90DRAFT_260295</name>
</gene>
<accession>A0A316URA2</accession>
<evidence type="ECO:0000256" key="1">
    <source>
        <dbReference type="SAM" id="MobiDB-lite"/>
    </source>
</evidence>
<organism evidence="2 3">
    <name type="scientific">Jaminaea rosea</name>
    <dbReference type="NCBI Taxonomy" id="1569628"/>
    <lineage>
        <taxon>Eukaryota</taxon>
        <taxon>Fungi</taxon>
        <taxon>Dikarya</taxon>
        <taxon>Basidiomycota</taxon>
        <taxon>Ustilaginomycotina</taxon>
        <taxon>Exobasidiomycetes</taxon>
        <taxon>Microstromatales</taxon>
        <taxon>Microstromatales incertae sedis</taxon>
        <taxon>Jaminaea</taxon>
    </lineage>
</organism>
<dbReference type="EMBL" id="KZ819667">
    <property type="protein sequence ID" value="PWN27807.1"/>
    <property type="molecule type" value="Genomic_DNA"/>
</dbReference>
<dbReference type="GeneID" id="37030065"/>
<feature type="region of interest" description="Disordered" evidence="1">
    <location>
        <begin position="287"/>
        <end position="363"/>
    </location>
</feature>
<reference evidence="2 3" key="1">
    <citation type="journal article" date="2018" name="Mol. Biol. Evol.">
        <title>Broad Genomic Sampling Reveals a Smut Pathogenic Ancestry of the Fungal Clade Ustilaginomycotina.</title>
        <authorList>
            <person name="Kijpornyongpan T."/>
            <person name="Mondo S.J."/>
            <person name="Barry K."/>
            <person name="Sandor L."/>
            <person name="Lee J."/>
            <person name="Lipzen A."/>
            <person name="Pangilinan J."/>
            <person name="LaButti K."/>
            <person name="Hainaut M."/>
            <person name="Henrissat B."/>
            <person name="Grigoriev I.V."/>
            <person name="Spatafora J.W."/>
            <person name="Aime M.C."/>
        </authorList>
    </citation>
    <scope>NUCLEOTIDE SEQUENCE [LARGE SCALE GENOMIC DNA]</scope>
    <source>
        <strain evidence="2 3">MCA 5214</strain>
    </source>
</reference>
<name>A0A316URA2_9BASI</name>
<feature type="region of interest" description="Disordered" evidence="1">
    <location>
        <begin position="1"/>
        <end position="47"/>
    </location>
</feature>
<feature type="compositionally biased region" description="Polar residues" evidence="1">
    <location>
        <begin position="155"/>
        <end position="188"/>
    </location>
</feature>
<dbReference type="OrthoDB" id="73788at2759"/>
<evidence type="ECO:0000313" key="3">
    <source>
        <dbReference type="Proteomes" id="UP000245884"/>
    </source>
</evidence>
<feature type="compositionally biased region" description="Basic and acidic residues" evidence="1">
    <location>
        <begin position="101"/>
        <end position="126"/>
    </location>
</feature>
<dbReference type="AlphaFoldDB" id="A0A316URA2"/>
<dbReference type="RefSeq" id="XP_025362419.1">
    <property type="nucleotide sequence ID" value="XM_025508242.1"/>
</dbReference>
<dbReference type="Proteomes" id="UP000245884">
    <property type="component" value="Unassembled WGS sequence"/>
</dbReference>
<keyword evidence="3" id="KW-1185">Reference proteome</keyword>
<evidence type="ECO:0000313" key="2">
    <source>
        <dbReference type="EMBL" id="PWN27807.1"/>
    </source>
</evidence>
<feature type="compositionally biased region" description="Basic and acidic residues" evidence="1">
    <location>
        <begin position="328"/>
        <end position="354"/>
    </location>
</feature>
<feature type="region of interest" description="Disordered" evidence="1">
    <location>
        <begin position="99"/>
        <end position="188"/>
    </location>
</feature>
<protein>
    <submittedName>
        <fullName evidence="2">Uncharacterized protein</fullName>
    </submittedName>
</protein>
<proteinExistence type="predicted"/>
<sequence length="363" mass="39159">MDLESYALTAEHENDRSVPSPDIKGKGKQREEDAGVPREEEEDVTLEADVRHIANSVSSWWSGFSKKTQEQLASAQTRIADQGGIVQFARNEAAKIEAQLEDTRKEAKAQREAQDVKERSEKRNEQAAEGEAAHPNGGEAAPRSDKPDAGIAPSETASSGEQSASTSTLLQRLQTMSTDPRVASLQSDVTQRLSTLFSQSNTQTQNLSRSVQAALQDASTSLRQLSGPEGKAYAQRYLQAGQDLMGKAGEEWKDMMGELVKVVPAEEASNGKAKWETTAGAGVVASRSDTQGMLAAETTDSDAFSWEDAATDGGHSKDSSAPSQVDADELRQRDDKEQPKGKAEEVAAKAKAKEDDSDDSDWE</sequence>
<feature type="compositionally biased region" description="Basic and acidic residues" evidence="1">
    <location>
        <begin position="23"/>
        <end position="38"/>
    </location>
</feature>